<proteinExistence type="predicted"/>
<reference evidence="3" key="1">
    <citation type="journal article" date="2023" name="Front. Mar. Sci.">
        <title>A new Merluccius polli reference genome to investigate the effects of global change in West African waters.</title>
        <authorList>
            <person name="Mateo J.L."/>
            <person name="Blanco-Fernandez C."/>
            <person name="Garcia-Vazquez E."/>
            <person name="Machado-Schiaffino G."/>
        </authorList>
    </citation>
    <scope>NUCLEOTIDE SEQUENCE</scope>
    <source>
        <strain evidence="3">C29</strain>
        <tissue evidence="3">Fin</tissue>
    </source>
</reference>
<dbReference type="AlphaFoldDB" id="A0AA47P2G4"/>
<name>A0AA47P2G4_MERPO</name>
<gene>
    <name evidence="3" type="ORF">N1851_015124</name>
    <name evidence="2" type="ORF">N1851_030498</name>
</gene>
<organism evidence="3 4">
    <name type="scientific">Merluccius polli</name>
    <name type="common">Benguela hake</name>
    <name type="synonym">Merluccius cadenati</name>
    <dbReference type="NCBI Taxonomy" id="89951"/>
    <lineage>
        <taxon>Eukaryota</taxon>
        <taxon>Metazoa</taxon>
        <taxon>Chordata</taxon>
        <taxon>Craniata</taxon>
        <taxon>Vertebrata</taxon>
        <taxon>Euteleostomi</taxon>
        <taxon>Actinopterygii</taxon>
        <taxon>Neopterygii</taxon>
        <taxon>Teleostei</taxon>
        <taxon>Neoteleostei</taxon>
        <taxon>Acanthomorphata</taxon>
        <taxon>Zeiogadaria</taxon>
        <taxon>Gadariae</taxon>
        <taxon>Gadiformes</taxon>
        <taxon>Gadoidei</taxon>
        <taxon>Merlucciidae</taxon>
        <taxon>Merluccius</taxon>
    </lineage>
</organism>
<comment type="caution">
    <text evidence="3">The sequence shown here is derived from an EMBL/GenBank/DDBJ whole genome shotgun (WGS) entry which is preliminary data.</text>
</comment>
<protein>
    <submittedName>
        <fullName evidence="3">Uncharacterized protein</fullName>
    </submittedName>
</protein>
<dbReference type="EMBL" id="JAOPHQ010002674">
    <property type="protein sequence ID" value="KAK0145940.1"/>
    <property type="molecule type" value="Genomic_DNA"/>
</dbReference>
<sequence>MVSTDTVGMGDEPATPDRTMENAERPLNTISSETTREESMLEYSDQPLPSEEDSMIVHPSGLANGSETQSAIHTQSLHILPEFTWVSSGRSGFLPQSTQNMQVNTPALLPISKARALQVELFVTQGLPLWQPHCS</sequence>
<accession>A0AA47P2G4</accession>
<evidence type="ECO:0000256" key="1">
    <source>
        <dbReference type="SAM" id="MobiDB-lite"/>
    </source>
</evidence>
<dbReference type="Proteomes" id="UP001174136">
    <property type="component" value="Unassembled WGS sequence"/>
</dbReference>
<dbReference type="EMBL" id="JAOPHQ010005771">
    <property type="protein sequence ID" value="KAK0133950.1"/>
    <property type="molecule type" value="Genomic_DNA"/>
</dbReference>
<evidence type="ECO:0000313" key="2">
    <source>
        <dbReference type="EMBL" id="KAK0133950.1"/>
    </source>
</evidence>
<feature type="region of interest" description="Disordered" evidence="1">
    <location>
        <begin position="1"/>
        <end position="69"/>
    </location>
</feature>
<keyword evidence="4" id="KW-1185">Reference proteome</keyword>
<evidence type="ECO:0000313" key="3">
    <source>
        <dbReference type="EMBL" id="KAK0145940.1"/>
    </source>
</evidence>
<evidence type="ECO:0000313" key="4">
    <source>
        <dbReference type="Proteomes" id="UP001174136"/>
    </source>
</evidence>